<dbReference type="PANTHER" id="PTHR12785">
    <property type="entry name" value="SPLICING FACTOR 3B"/>
    <property type="match status" value="1"/>
</dbReference>
<dbReference type="OMA" id="PSHWCQK"/>
<dbReference type="GO" id="GO:0005634">
    <property type="term" value="C:nucleus"/>
    <property type="evidence" value="ECO:0007669"/>
    <property type="project" value="InterPro"/>
</dbReference>
<name>D8M724_BLAHO</name>
<dbReference type="GeneID" id="24920754"/>
<gene>
    <name evidence="3" type="ORF">GSBLH_T00003677001</name>
</gene>
<evidence type="ECO:0000313" key="4">
    <source>
        <dbReference type="Proteomes" id="UP000008312"/>
    </source>
</evidence>
<dbReference type="InterPro" id="IPR007180">
    <property type="entry name" value="DUF382"/>
</dbReference>
<dbReference type="EMBL" id="FN668672">
    <property type="protein sequence ID" value="CBK23863.2"/>
    <property type="molecule type" value="Genomic_DNA"/>
</dbReference>
<feature type="region of interest" description="Disordered" evidence="1">
    <location>
        <begin position="273"/>
        <end position="342"/>
    </location>
</feature>
<sequence>MNADQPKEKKLSKKARKQASRLTVAELKQLVRRPDVVEVEDVTAADPRLLIYLKSYRNTVPVPRHWCSKRHYLQGRRGTEKPAFKLPDYIANTGIADVRASIAENERDQSLQSIARERAHPKLHRMDISFDVLEDAFFRHMTKPKLTGFGEVYYEGKEYEVRLTDKKPGKLSPRLREALGMSELSPPPWLWMQQRLGPPPSYPNLKIPGVNSPIPPHCQLGYFAEGWGRYPVDEQGRPLYGDVFGTYVEETEKAKIDPELVKLWGELPPVNYEEEEKKEREMEGGEENEMEMEMEAEREKEKEGGEEEEEERKMVIPGSEVPMEIPLRKDVGGGEKAAEEKTLFTPLEEVEVSGGTGLMPVTKKYVIPGKSV</sequence>
<protein>
    <recommendedName>
        <fullName evidence="2">PSP proline-rich domain-containing protein</fullName>
    </recommendedName>
</protein>
<feature type="compositionally biased region" description="Acidic residues" evidence="1">
    <location>
        <begin position="284"/>
        <end position="294"/>
    </location>
</feature>
<evidence type="ECO:0000259" key="2">
    <source>
        <dbReference type="SMART" id="SM00581"/>
    </source>
</evidence>
<dbReference type="Pfam" id="PF04037">
    <property type="entry name" value="DUF382"/>
    <property type="match status" value="1"/>
</dbReference>
<evidence type="ECO:0000313" key="3">
    <source>
        <dbReference type="EMBL" id="CBK23863.2"/>
    </source>
</evidence>
<dbReference type="SMART" id="SM00581">
    <property type="entry name" value="PSP"/>
    <property type="match status" value="1"/>
</dbReference>
<feature type="domain" description="PSP proline-rich" evidence="2">
    <location>
        <begin position="163"/>
        <end position="216"/>
    </location>
</feature>
<dbReference type="InterPro" id="IPR052584">
    <property type="entry name" value="U2_snRNP_Complex_Component"/>
</dbReference>
<dbReference type="InterPro" id="IPR006568">
    <property type="entry name" value="PSP_pro-rich"/>
</dbReference>
<dbReference type="Pfam" id="PF04046">
    <property type="entry name" value="PSP"/>
    <property type="match status" value="1"/>
</dbReference>
<keyword evidence="4" id="KW-1185">Reference proteome</keyword>
<accession>D8M724</accession>
<dbReference type="OrthoDB" id="10260794at2759"/>
<proteinExistence type="predicted"/>
<dbReference type="AlphaFoldDB" id="D8M724"/>
<organism evidence="3">
    <name type="scientific">Blastocystis hominis</name>
    <dbReference type="NCBI Taxonomy" id="12968"/>
    <lineage>
        <taxon>Eukaryota</taxon>
        <taxon>Sar</taxon>
        <taxon>Stramenopiles</taxon>
        <taxon>Bigyra</taxon>
        <taxon>Opalozoa</taxon>
        <taxon>Opalinata</taxon>
        <taxon>Blastocystidae</taxon>
        <taxon>Blastocystis</taxon>
    </lineage>
</organism>
<evidence type="ECO:0000256" key="1">
    <source>
        <dbReference type="SAM" id="MobiDB-lite"/>
    </source>
</evidence>
<dbReference type="Proteomes" id="UP000008312">
    <property type="component" value="Unassembled WGS sequence"/>
</dbReference>
<dbReference type="InParanoid" id="D8M724"/>
<dbReference type="PANTHER" id="PTHR12785:SF6">
    <property type="entry name" value="SPLICING FACTOR 3B SUBUNIT 2"/>
    <property type="match status" value="1"/>
</dbReference>
<dbReference type="RefSeq" id="XP_012897911.1">
    <property type="nucleotide sequence ID" value="XM_013042457.1"/>
</dbReference>
<reference evidence="3" key="1">
    <citation type="submission" date="2010-02" db="EMBL/GenBank/DDBJ databases">
        <title>Sequencing and annotation of the Blastocystis hominis genome.</title>
        <authorList>
            <person name="Wincker P."/>
        </authorList>
    </citation>
    <scope>NUCLEOTIDE SEQUENCE</scope>
    <source>
        <strain evidence="3">Singapore isolate B</strain>
    </source>
</reference>
<feature type="compositionally biased region" description="Basic and acidic residues" evidence="1">
    <location>
        <begin position="326"/>
        <end position="342"/>
    </location>
</feature>